<evidence type="ECO:0000259" key="3">
    <source>
        <dbReference type="Pfam" id="PF14833"/>
    </source>
</evidence>
<dbReference type="Gene3D" id="3.40.50.720">
    <property type="entry name" value="NAD(P)-binding Rossmann-like Domain"/>
    <property type="match status" value="1"/>
</dbReference>
<dbReference type="InterPro" id="IPR029154">
    <property type="entry name" value="HIBADH-like_NADP-bd"/>
</dbReference>
<dbReference type="InterPro" id="IPR008927">
    <property type="entry name" value="6-PGluconate_DH-like_C_sf"/>
</dbReference>
<comment type="caution">
    <text evidence="4">The sequence shown here is derived from an EMBL/GenBank/DDBJ whole genome shotgun (WGS) entry which is preliminary data.</text>
</comment>
<dbReference type="PANTHER" id="PTHR43060">
    <property type="entry name" value="3-HYDROXYISOBUTYRATE DEHYDROGENASE-LIKE 1, MITOCHONDRIAL-RELATED"/>
    <property type="match status" value="1"/>
</dbReference>
<dbReference type="Proteomes" id="UP001148932">
    <property type="component" value="Unassembled WGS sequence"/>
</dbReference>
<feature type="compositionally biased region" description="Polar residues" evidence="1">
    <location>
        <begin position="27"/>
        <end position="46"/>
    </location>
</feature>
<dbReference type="SUPFAM" id="SSF48179">
    <property type="entry name" value="6-phosphogluconate dehydrogenase C-terminal domain-like"/>
    <property type="match status" value="1"/>
</dbReference>
<evidence type="ECO:0000313" key="5">
    <source>
        <dbReference type="Proteomes" id="UP001148932"/>
    </source>
</evidence>
<dbReference type="InterPro" id="IPR013328">
    <property type="entry name" value="6PGD_dom2"/>
</dbReference>
<dbReference type="InterPro" id="IPR006115">
    <property type="entry name" value="6PGDH_NADP-bd"/>
</dbReference>
<accession>A0ABT5RTM2</accession>
<evidence type="ECO:0000313" key="4">
    <source>
        <dbReference type="EMBL" id="MDD2177044.1"/>
    </source>
</evidence>
<reference evidence="4" key="1">
    <citation type="submission" date="2022-10" db="EMBL/GenBank/DDBJ databases">
        <title>Description of microaerobic benzene degrading bacteria.</title>
        <authorList>
            <person name="Bedics A."/>
            <person name="Tancsics A."/>
            <person name="Banerjee S."/>
        </authorList>
    </citation>
    <scope>NUCLEOTIDE SEQUENCE</scope>
    <source>
        <strain evidence="4">D2M1</strain>
    </source>
</reference>
<feature type="domain" description="3-hydroxyisobutyrate dehydrogenase-like NAD-binding" evidence="3">
    <location>
        <begin position="237"/>
        <end position="353"/>
    </location>
</feature>
<proteinExistence type="predicted"/>
<dbReference type="Pfam" id="PF14833">
    <property type="entry name" value="NAD_binding_11"/>
    <property type="match status" value="1"/>
</dbReference>
<name>A0ABT5RTM2_9BURK</name>
<gene>
    <name evidence="4" type="ORF">OIN59_06325</name>
</gene>
<dbReference type="PANTHER" id="PTHR43060:SF15">
    <property type="entry name" value="3-HYDROXYISOBUTYRATE DEHYDROGENASE-LIKE 1, MITOCHONDRIAL-RELATED"/>
    <property type="match status" value="1"/>
</dbReference>
<evidence type="ECO:0000259" key="2">
    <source>
        <dbReference type="Pfam" id="PF03446"/>
    </source>
</evidence>
<feature type="compositionally biased region" description="Basic and acidic residues" evidence="1">
    <location>
        <begin position="47"/>
        <end position="60"/>
    </location>
</feature>
<dbReference type="Gene3D" id="1.10.1040.10">
    <property type="entry name" value="N-(1-d-carboxylethyl)-l-norvaline Dehydrogenase, domain 2"/>
    <property type="match status" value="1"/>
</dbReference>
<feature type="domain" description="6-phosphogluconate dehydrogenase NADP-binding" evidence="2">
    <location>
        <begin position="77"/>
        <end position="231"/>
    </location>
</feature>
<evidence type="ECO:0000256" key="1">
    <source>
        <dbReference type="SAM" id="MobiDB-lite"/>
    </source>
</evidence>
<dbReference type="InterPro" id="IPR036291">
    <property type="entry name" value="NAD(P)-bd_dom_sf"/>
</dbReference>
<dbReference type="SUPFAM" id="SSF51735">
    <property type="entry name" value="NAD(P)-binding Rossmann-fold domains"/>
    <property type="match status" value="1"/>
</dbReference>
<dbReference type="EMBL" id="JAPCKI010000003">
    <property type="protein sequence ID" value="MDD2177044.1"/>
    <property type="molecule type" value="Genomic_DNA"/>
</dbReference>
<organism evidence="4 5">
    <name type="scientific">Acidovorax benzenivorans</name>
    <dbReference type="NCBI Taxonomy" id="2987520"/>
    <lineage>
        <taxon>Bacteria</taxon>
        <taxon>Pseudomonadati</taxon>
        <taxon>Pseudomonadota</taxon>
        <taxon>Betaproteobacteria</taxon>
        <taxon>Burkholderiales</taxon>
        <taxon>Comamonadaceae</taxon>
        <taxon>Acidovorax</taxon>
    </lineage>
</organism>
<sequence length="364" mass="38058">MGNGLRVVSGIPRDAAAPQGPCKRRNGTGSAESSGQSPHAASSVTDWRTKKAHDGNRDAPEFPSSQQNNAMTTTPLRIAVLGIGMMGLPMARRLSEAGHQVHAWNRTRAKAEPLAQWGVTVHGSPADAVKDADIAISLLENGPVVGRVLFEQGTARAMRPGSLFIDMASIQPSEARDHAARLGELGLTHLDAPVSGGTVGAEAGTLAIMVGGRPEDFARAQPVFASLGRATHVGPHGAGQLAKLANQMIVGITIGAVAEALLFAAKGGADMAKVREAISGGFADSRILQLHGQRMVERDFAPRGRMAVQLKDMRNALATAQETGFDAPITALFEALYAEGVDHGLGELDHSGLFVELASRNAMQ</sequence>
<protein>
    <submittedName>
        <fullName evidence="4">NAD(P)-dependent oxidoreductase</fullName>
    </submittedName>
</protein>
<keyword evidence="5" id="KW-1185">Reference proteome</keyword>
<dbReference type="Pfam" id="PF03446">
    <property type="entry name" value="NAD_binding_2"/>
    <property type="match status" value="1"/>
</dbReference>
<feature type="region of interest" description="Disordered" evidence="1">
    <location>
        <begin position="1"/>
        <end position="71"/>
    </location>
</feature>